<dbReference type="EMBL" id="VCQV01000005">
    <property type="protein sequence ID" value="TWP37581.1"/>
    <property type="molecule type" value="Genomic_DNA"/>
</dbReference>
<feature type="domain" description="Helix-hairpin-helix DNA-binding motif class 1" evidence="3">
    <location>
        <begin position="297"/>
        <end position="316"/>
    </location>
</feature>
<dbReference type="Gene3D" id="1.10.150.280">
    <property type="entry name" value="AF1531-like domain"/>
    <property type="match status" value="1"/>
</dbReference>
<dbReference type="GO" id="GO:0006281">
    <property type="term" value="P:DNA repair"/>
    <property type="evidence" value="ECO:0007669"/>
    <property type="project" value="InterPro"/>
</dbReference>
<dbReference type="AlphaFoldDB" id="A0A563E5V5"/>
<protein>
    <recommendedName>
        <fullName evidence="3">Helix-hairpin-helix DNA-binding motif class 1 domain-containing protein</fullName>
    </recommendedName>
</protein>
<dbReference type="GO" id="GO:0003677">
    <property type="term" value="F:DNA binding"/>
    <property type="evidence" value="ECO:0007669"/>
    <property type="project" value="InterPro"/>
</dbReference>
<dbReference type="GO" id="GO:0015627">
    <property type="term" value="C:type II protein secretion system complex"/>
    <property type="evidence" value="ECO:0007669"/>
    <property type="project" value="TreeGrafter"/>
</dbReference>
<dbReference type="GO" id="GO:0015628">
    <property type="term" value="P:protein secretion by the type II secretion system"/>
    <property type="evidence" value="ECO:0007669"/>
    <property type="project" value="TreeGrafter"/>
</dbReference>
<dbReference type="Pfam" id="PF12836">
    <property type="entry name" value="HHH_3"/>
    <property type="match status" value="1"/>
</dbReference>
<dbReference type="OrthoDB" id="9758724at2"/>
<feature type="compositionally biased region" description="Polar residues" evidence="1">
    <location>
        <begin position="158"/>
        <end position="168"/>
    </location>
</feature>
<feature type="region of interest" description="Disordered" evidence="1">
    <location>
        <begin position="228"/>
        <end position="257"/>
    </location>
</feature>
<dbReference type="RefSeq" id="WP_146315648.1">
    <property type="nucleotide sequence ID" value="NZ_VCQV01000005.1"/>
</dbReference>
<keyword evidence="2" id="KW-0472">Membrane</keyword>
<accession>A0A563E5V5</accession>
<reference evidence="4 5" key="1">
    <citation type="submission" date="2019-05" db="EMBL/GenBank/DDBJ databases">
        <authorList>
            <person name="Lee S.D."/>
        </authorList>
    </citation>
    <scope>NUCLEOTIDE SEQUENCE [LARGE SCALE GENOMIC DNA]</scope>
    <source>
        <strain evidence="4 5">C5-26</strain>
    </source>
</reference>
<dbReference type="SMART" id="SM00278">
    <property type="entry name" value="HhH1"/>
    <property type="match status" value="2"/>
</dbReference>
<evidence type="ECO:0000259" key="3">
    <source>
        <dbReference type="SMART" id="SM00278"/>
    </source>
</evidence>
<gene>
    <name evidence="4" type="ORF">FGL98_05015</name>
</gene>
<dbReference type="PANTHER" id="PTHR21180">
    <property type="entry name" value="ENDONUCLEASE/EXONUCLEASE/PHOSPHATASE FAMILY DOMAIN-CONTAINING PROTEIN 1"/>
    <property type="match status" value="1"/>
</dbReference>
<evidence type="ECO:0000313" key="4">
    <source>
        <dbReference type="EMBL" id="TWP37581.1"/>
    </source>
</evidence>
<organism evidence="4 5">
    <name type="scientific">Leekyejoonella antrihumi</name>
    <dbReference type="NCBI Taxonomy" id="1660198"/>
    <lineage>
        <taxon>Bacteria</taxon>
        <taxon>Bacillati</taxon>
        <taxon>Actinomycetota</taxon>
        <taxon>Actinomycetes</taxon>
        <taxon>Micrococcales</taxon>
        <taxon>Dermacoccaceae</taxon>
        <taxon>Leekyejoonella</taxon>
    </lineage>
</organism>
<dbReference type="Pfam" id="PF10531">
    <property type="entry name" value="SLBB"/>
    <property type="match status" value="1"/>
</dbReference>
<reference evidence="4 5" key="2">
    <citation type="submission" date="2019-08" db="EMBL/GenBank/DDBJ databases">
        <title>Jejuicoccus antrihumi gen. nov., sp. nov., a new member of the family Dermacoccaceae isolated from a cave.</title>
        <authorList>
            <person name="Schumann P."/>
            <person name="Kim I.S."/>
        </authorList>
    </citation>
    <scope>NUCLEOTIDE SEQUENCE [LARGE SCALE GENOMIC DNA]</scope>
    <source>
        <strain evidence="4 5">C5-26</strain>
    </source>
</reference>
<feature type="compositionally biased region" description="Pro residues" evidence="1">
    <location>
        <begin position="236"/>
        <end position="246"/>
    </location>
</feature>
<dbReference type="PANTHER" id="PTHR21180:SF32">
    <property type="entry name" value="ENDONUCLEASE_EXONUCLEASE_PHOSPHATASE FAMILY DOMAIN-CONTAINING PROTEIN 1"/>
    <property type="match status" value="1"/>
</dbReference>
<dbReference type="InterPro" id="IPR003583">
    <property type="entry name" value="Hlx-hairpin-Hlx_DNA-bd_motif"/>
</dbReference>
<keyword evidence="2" id="KW-0812">Transmembrane</keyword>
<keyword evidence="5" id="KW-1185">Reference proteome</keyword>
<feature type="region of interest" description="Disordered" evidence="1">
    <location>
        <begin position="125"/>
        <end position="168"/>
    </location>
</feature>
<dbReference type="Gene3D" id="3.10.560.10">
    <property type="entry name" value="Outer membrane lipoprotein wza domain like"/>
    <property type="match status" value="1"/>
</dbReference>
<keyword evidence="2" id="KW-1133">Transmembrane helix</keyword>
<sequence>MAGAPSSSDASDRLSAVLDELDAVRRSPGWLPTEDTVVDRRPHLLDRWSEQESRRAAASGRHRVGVRGENRVRPHEPLVRAPTAFRDPEVAPSRLALIGALALVLVAAVIFGGRVLLSKASAAPHPVSSASSTASAGSAVAGHGQQSTFGASAARGPSTGSSTGAQPSTASEVVVQVVGQVGKPGVVQLKPGARVTDALAAAGGALPAADLSRVNLARRVVDGEQIQVPKPGESVTPPPGAAPPGPAGGAGNAPTPAVVDLNSADQQALESLPGVGPVLASRIIDWRRANGRFSSVDELGEVSGIGEKMMQQLRSHVRV</sequence>
<dbReference type="InterPro" id="IPR019554">
    <property type="entry name" value="Soluble_ligand-bd"/>
</dbReference>
<feature type="transmembrane region" description="Helical" evidence="2">
    <location>
        <begin position="95"/>
        <end position="117"/>
    </location>
</feature>
<name>A0A563E5V5_9MICO</name>
<dbReference type="Proteomes" id="UP000320244">
    <property type="component" value="Unassembled WGS sequence"/>
</dbReference>
<dbReference type="InterPro" id="IPR010994">
    <property type="entry name" value="RuvA_2-like"/>
</dbReference>
<dbReference type="SUPFAM" id="SSF47781">
    <property type="entry name" value="RuvA domain 2-like"/>
    <property type="match status" value="1"/>
</dbReference>
<feature type="compositionally biased region" description="Low complexity" evidence="1">
    <location>
        <begin position="125"/>
        <end position="147"/>
    </location>
</feature>
<dbReference type="InterPro" id="IPR051675">
    <property type="entry name" value="Endo/Exo/Phosphatase_dom_1"/>
</dbReference>
<proteinExistence type="predicted"/>
<feature type="domain" description="Helix-hairpin-helix DNA-binding motif class 1" evidence="3">
    <location>
        <begin position="267"/>
        <end position="286"/>
    </location>
</feature>
<comment type="caution">
    <text evidence="4">The sequence shown here is derived from an EMBL/GenBank/DDBJ whole genome shotgun (WGS) entry which is preliminary data.</text>
</comment>
<evidence type="ECO:0000313" key="5">
    <source>
        <dbReference type="Proteomes" id="UP000320244"/>
    </source>
</evidence>
<evidence type="ECO:0000256" key="1">
    <source>
        <dbReference type="SAM" id="MobiDB-lite"/>
    </source>
</evidence>
<evidence type="ECO:0000256" key="2">
    <source>
        <dbReference type="SAM" id="Phobius"/>
    </source>
</evidence>